<dbReference type="PROSITE" id="PS51409">
    <property type="entry name" value="ARGINASE_2"/>
    <property type="match status" value="1"/>
</dbReference>
<comment type="similarity">
    <text evidence="4">Belongs to the arginase family.</text>
</comment>
<name>A0ABS9L5C0_9MICC</name>
<keyword evidence="1" id="KW-0479">Metal-binding</keyword>
<dbReference type="EMBL" id="JAKLTQ010000004">
    <property type="protein sequence ID" value="MCG2621863.1"/>
    <property type="molecule type" value="Genomic_DNA"/>
</dbReference>
<dbReference type="InterPro" id="IPR006035">
    <property type="entry name" value="Ureohydrolase"/>
</dbReference>
<evidence type="ECO:0000256" key="1">
    <source>
        <dbReference type="ARBA" id="ARBA00022723"/>
    </source>
</evidence>
<dbReference type="SUPFAM" id="SSF52768">
    <property type="entry name" value="Arginase/deacetylase"/>
    <property type="match status" value="1"/>
</dbReference>
<evidence type="ECO:0000256" key="3">
    <source>
        <dbReference type="ARBA" id="ARBA00023211"/>
    </source>
</evidence>
<dbReference type="Pfam" id="PF00491">
    <property type="entry name" value="Arginase"/>
    <property type="match status" value="1"/>
</dbReference>
<dbReference type="InterPro" id="IPR023696">
    <property type="entry name" value="Ureohydrolase_dom_sf"/>
</dbReference>
<keyword evidence="3" id="KW-0464">Manganese</keyword>
<dbReference type="Proteomes" id="UP001165368">
    <property type="component" value="Unassembled WGS sequence"/>
</dbReference>
<sequence>MGRSRCHPAGRRTTLDYRLIINQGRVADRTEGALAGARKAGLALAEHFSVEPTVVGQPSPAVQDDWRQALDQVEDTLRGLAGAVSSALDEGQVPLLVANTCAASIATLPVAAERYPEAVVLWIDAHGDFNTPASTESGYLGGMALAGACGLWDSGHGGIVYPRNAILVGARASTPRRWHCFSTPASPSCHRNRPLPRRCWSL</sequence>
<keyword evidence="2" id="KW-0378">Hydrolase</keyword>
<keyword evidence="6" id="KW-1185">Reference proteome</keyword>
<protein>
    <submittedName>
        <fullName evidence="5">Arginase family protein</fullName>
    </submittedName>
</protein>
<accession>A0ABS9L5C0</accession>
<comment type="caution">
    <text evidence="5">The sequence shown here is derived from an EMBL/GenBank/DDBJ whole genome shotgun (WGS) entry which is preliminary data.</text>
</comment>
<dbReference type="Gene3D" id="3.40.800.10">
    <property type="entry name" value="Ureohydrolase domain"/>
    <property type="match status" value="1"/>
</dbReference>
<organism evidence="5 6">
    <name type="scientific">Arthrobacter hankyongi</name>
    <dbReference type="NCBI Taxonomy" id="2904801"/>
    <lineage>
        <taxon>Bacteria</taxon>
        <taxon>Bacillati</taxon>
        <taxon>Actinomycetota</taxon>
        <taxon>Actinomycetes</taxon>
        <taxon>Micrococcales</taxon>
        <taxon>Micrococcaceae</taxon>
        <taxon>Arthrobacter</taxon>
    </lineage>
</organism>
<dbReference type="PANTHER" id="PTHR43782:SF3">
    <property type="entry name" value="ARGINASE"/>
    <property type="match status" value="1"/>
</dbReference>
<proteinExistence type="inferred from homology"/>
<reference evidence="5" key="1">
    <citation type="submission" date="2022-01" db="EMBL/GenBank/DDBJ databases">
        <authorList>
            <person name="Jo J.-H."/>
            <person name="Im W.-T."/>
        </authorList>
    </citation>
    <scope>NUCLEOTIDE SEQUENCE</scope>
    <source>
        <strain evidence="5">I2-34</strain>
    </source>
</reference>
<evidence type="ECO:0000256" key="4">
    <source>
        <dbReference type="PROSITE-ProRule" id="PRU00742"/>
    </source>
</evidence>
<evidence type="ECO:0000313" key="5">
    <source>
        <dbReference type="EMBL" id="MCG2621863.1"/>
    </source>
</evidence>
<gene>
    <name evidence="5" type="ORF">LVY72_08020</name>
</gene>
<evidence type="ECO:0000256" key="2">
    <source>
        <dbReference type="ARBA" id="ARBA00022801"/>
    </source>
</evidence>
<evidence type="ECO:0000313" key="6">
    <source>
        <dbReference type="Proteomes" id="UP001165368"/>
    </source>
</evidence>
<dbReference type="PANTHER" id="PTHR43782">
    <property type="entry name" value="ARGINASE"/>
    <property type="match status" value="1"/>
</dbReference>